<evidence type="ECO:0000256" key="3">
    <source>
        <dbReference type="ARBA" id="ARBA00023163"/>
    </source>
</evidence>
<reference evidence="6 7" key="1">
    <citation type="journal article" date="2014" name="Int. J. Syst. Evol. Microbiol.">
        <title>Streptomyces hoynatensis sp. nov., isolated from deep marine sediment.</title>
        <authorList>
            <person name="Veyisoglu A."/>
            <person name="Sahin N."/>
        </authorList>
    </citation>
    <scope>NUCLEOTIDE SEQUENCE [LARGE SCALE GENOMIC DNA]</scope>
    <source>
        <strain evidence="6 7">KCTC 29097</strain>
    </source>
</reference>
<feature type="domain" description="HTH tetR-type" evidence="5">
    <location>
        <begin position="3"/>
        <end position="63"/>
    </location>
</feature>
<organism evidence="6 7">
    <name type="scientific">Streptomyces hoynatensis</name>
    <dbReference type="NCBI Taxonomy" id="1141874"/>
    <lineage>
        <taxon>Bacteria</taxon>
        <taxon>Bacillati</taxon>
        <taxon>Actinomycetota</taxon>
        <taxon>Actinomycetes</taxon>
        <taxon>Kitasatosporales</taxon>
        <taxon>Streptomycetaceae</taxon>
        <taxon>Streptomyces</taxon>
    </lineage>
</organism>
<dbReference type="AlphaFoldDB" id="A0A3A9YUL6"/>
<dbReference type="SUPFAM" id="SSF48498">
    <property type="entry name" value="Tetracyclin repressor-like, C-terminal domain"/>
    <property type="match status" value="1"/>
</dbReference>
<proteinExistence type="predicted"/>
<dbReference type="RefSeq" id="WP_120682400.1">
    <property type="nucleotide sequence ID" value="NZ_RBAL01000014.1"/>
</dbReference>
<dbReference type="EMBL" id="RBAL01000014">
    <property type="protein sequence ID" value="RKN39224.1"/>
    <property type="molecule type" value="Genomic_DNA"/>
</dbReference>
<dbReference type="InterPro" id="IPR036271">
    <property type="entry name" value="Tet_transcr_reg_TetR-rel_C_sf"/>
</dbReference>
<dbReference type="InterPro" id="IPR001647">
    <property type="entry name" value="HTH_TetR"/>
</dbReference>
<dbReference type="Gene3D" id="1.10.10.60">
    <property type="entry name" value="Homeodomain-like"/>
    <property type="match status" value="1"/>
</dbReference>
<keyword evidence="7" id="KW-1185">Reference proteome</keyword>
<keyword evidence="1" id="KW-0805">Transcription regulation</keyword>
<accession>A0A3A9YUL6</accession>
<dbReference type="PROSITE" id="PS50977">
    <property type="entry name" value="HTH_TETR_2"/>
    <property type="match status" value="1"/>
</dbReference>
<dbReference type="SUPFAM" id="SSF46689">
    <property type="entry name" value="Homeodomain-like"/>
    <property type="match status" value="1"/>
</dbReference>
<keyword evidence="2 4" id="KW-0238">DNA-binding</keyword>
<dbReference type="GO" id="GO:0000976">
    <property type="term" value="F:transcription cis-regulatory region binding"/>
    <property type="evidence" value="ECO:0007669"/>
    <property type="project" value="TreeGrafter"/>
</dbReference>
<dbReference type="InterPro" id="IPR011075">
    <property type="entry name" value="TetR_C"/>
</dbReference>
<dbReference type="GO" id="GO:0003700">
    <property type="term" value="F:DNA-binding transcription factor activity"/>
    <property type="evidence" value="ECO:0007669"/>
    <property type="project" value="TreeGrafter"/>
</dbReference>
<dbReference type="Proteomes" id="UP000272474">
    <property type="component" value="Unassembled WGS sequence"/>
</dbReference>
<dbReference type="Pfam" id="PF00440">
    <property type="entry name" value="TetR_N"/>
    <property type="match status" value="1"/>
</dbReference>
<evidence type="ECO:0000256" key="2">
    <source>
        <dbReference type="ARBA" id="ARBA00023125"/>
    </source>
</evidence>
<protein>
    <submittedName>
        <fullName evidence="6">TetR/AcrR family transcriptional regulator</fullName>
    </submittedName>
</protein>
<dbReference type="Gene3D" id="1.10.357.10">
    <property type="entry name" value="Tetracycline Repressor, domain 2"/>
    <property type="match status" value="1"/>
</dbReference>
<evidence type="ECO:0000259" key="5">
    <source>
        <dbReference type="PROSITE" id="PS50977"/>
    </source>
</evidence>
<dbReference type="PANTHER" id="PTHR30055">
    <property type="entry name" value="HTH-TYPE TRANSCRIPTIONAL REGULATOR RUTR"/>
    <property type="match status" value="1"/>
</dbReference>
<keyword evidence="3" id="KW-0804">Transcription</keyword>
<dbReference type="InterPro" id="IPR050109">
    <property type="entry name" value="HTH-type_TetR-like_transc_reg"/>
</dbReference>
<dbReference type="PANTHER" id="PTHR30055:SF149">
    <property type="entry name" value="TETR-FAMILY TRANSCRIPTIONAL REGULATOR"/>
    <property type="match status" value="1"/>
</dbReference>
<dbReference type="InterPro" id="IPR009057">
    <property type="entry name" value="Homeodomain-like_sf"/>
</dbReference>
<dbReference type="OrthoDB" id="9796019at2"/>
<gene>
    <name evidence="6" type="ORF">D7294_21865</name>
</gene>
<evidence type="ECO:0000313" key="7">
    <source>
        <dbReference type="Proteomes" id="UP000272474"/>
    </source>
</evidence>
<sequence>MTEEREREVLSTVVDIVRESGYEALTMDAVAARAHCGKATLYRQWHSKPRLVARAISAVGHASGNAPAADTGSLRGDLHARFLSMIDKCREDTPLIAGLAHAALVDRELARAMREALIETEMAELTAMVDRAVARGELTARPAALAHLSQLIFGAVLTRPLFEDAYADADYLVRLLDEVLMPALTHT</sequence>
<name>A0A3A9YUL6_9ACTN</name>
<dbReference type="Pfam" id="PF16859">
    <property type="entry name" value="TetR_C_11"/>
    <property type="match status" value="1"/>
</dbReference>
<evidence type="ECO:0000313" key="6">
    <source>
        <dbReference type="EMBL" id="RKN39224.1"/>
    </source>
</evidence>
<evidence type="ECO:0000256" key="4">
    <source>
        <dbReference type="PROSITE-ProRule" id="PRU00335"/>
    </source>
</evidence>
<comment type="caution">
    <text evidence="6">The sequence shown here is derived from an EMBL/GenBank/DDBJ whole genome shotgun (WGS) entry which is preliminary data.</text>
</comment>
<evidence type="ECO:0000256" key="1">
    <source>
        <dbReference type="ARBA" id="ARBA00023015"/>
    </source>
</evidence>
<feature type="DNA-binding region" description="H-T-H motif" evidence="4">
    <location>
        <begin position="26"/>
        <end position="45"/>
    </location>
</feature>